<dbReference type="InterPro" id="IPR032716">
    <property type="entry name" value="ACC_epsilon"/>
</dbReference>
<proteinExistence type="predicted"/>
<reference evidence="2" key="1">
    <citation type="submission" date="2021-02" db="EMBL/GenBank/DDBJ databases">
        <title>Natrosporangium hydrolyticum gen. nov., sp. nov, a haloalkaliphilic actinobacterium from a soda solonchak soil.</title>
        <authorList>
            <person name="Sorokin D.Y."/>
            <person name="Khijniak T.V."/>
            <person name="Zakharycheva A.P."/>
            <person name="Boueva O.V."/>
            <person name="Ariskina E.V."/>
            <person name="Hahnke R.L."/>
            <person name="Bunk B."/>
            <person name="Sproer C."/>
            <person name="Schumann P."/>
            <person name="Evtushenko L.I."/>
            <person name="Kublanov I.V."/>
        </authorList>
    </citation>
    <scope>NUCLEOTIDE SEQUENCE</scope>
    <source>
        <strain evidence="2">DSM 106523</strain>
    </source>
</reference>
<protein>
    <submittedName>
        <fullName evidence="2">Acyl-CoA carboxylase subunit epsilon</fullName>
    </submittedName>
</protein>
<feature type="region of interest" description="Disordered" evidence="1">
    <location>
        <begin position="34"/>
        <end position="57"/>
    </location>
</feature>
<accession>A0A895YK97</accession>
<organism evidence="2 3">
    <name type="scientific">Natronosporangium hydrolyticum</name>
    <dbReference type="NCBI Taxonomy" id="2811111"/>
    <lineage>
        <taxon>Bacteria</taxon>
        <taxon>Bacillati</taxon>
        <taxon>Actinomycetota</taxon>
        <taxon>Actinomycetes</taxon>
        <taxon>Micromonosporales</taxon>
        <taxon>Micromonosporaceae</taxon>
        <taxon>Natronosporangium</taxon>
    </lineage>
</organism>
<evidence type="ECO:0000256" key="1">
    <source>
        <dbReference type="SAM" id="MobiDB-lite"/>
    </source>
</evidence>
<dbReference type="KEGG" id="nhy:JQS43_06195"/>
<dbReference type="Pfam" id="PF13822">
    <property type="entry name" value="ACC_epsilon"/>
    <property type="match status" value="1"/>
</dbReference>
<dbReference type="Proteomes" id="UP000662857">
    <property type="component" value="Chromosome"/>
</dbReference>
<name>A0A895YK97_9ACTN</name>
<keyword evidence="3" id="KW-1185">Reference proteome</keyword>
<dbReference type="GO" id="GO:0003989">
    <property type="term" value="F:acetyl-CoA carboxylase activity"/>
    <property type="evidence" value="ECO:0007669"/>
    <property type="project" value="InterPro"/>
</dbReference>
<dbReference type="AlphaFoldDB" id="A0A895YK97"/>
<dbReference type="EMBL" id="CP070499">
    <property type="protein sequence ID" value="QSB15919.1"/>
    <property type="molecule type" value="Genomic_DNA"/>
</dbReference>
<evidence type="ECO:0000313" key="2">
    <source>
        <dbReference type="EMBL" id="QSB15919.1"/>
    </source>
</evidence>
<dbReference type="GO" id="GO:0004658">
    <property type="term" value="F:propionyl-CoA carboxylase activity"/>
    <property type="evidence" value="ECO:0007669"/>
    <property type="project" value="InterPro"/>
</dbReference>
<dbReference type="RefSeq" id="WP_239678111.1">
    <property type="nucleotide sequence ID" value="NZ_CP070499.1"/>
</dbReference>
<evidence type="ECO:0000313" key="3">
    <source>
        <dbReference type="Proteomes" id="UP000662857"/>
    </source>
</evidence>
<gene>
    <name evidence="2" type="ORF">JQS43_06195</name>
</gene>
<sequence>MAHWYRILRGDPTPDELAALTSVLAVIVASRVAAADAGRAEPRRGRSGPRWRRLGPVSHYRNPVSWQRLG</sequence>